<feature type="domain" description="Nitroreductase" evidence="3">
    <location>
        <begin position="23"/>
        <end position="66"/>
    </location>
</feature>
<keyword evidence="5" id="KW-1185">Reference proteome</keyword>
<dbReference type="InterPro" id="IPR000415">
    <property type="entry name" value="Nitroreductase-like"/>
</dbReference>
<sequence length="202" mass="23290">MTSPKQIQLENIAETDFEIFALLKQRYSPRIFNNEPIKSRHIKQLFEAIRWSASSNNLQPWRFIYAEKGTKGFQNIFDCLSDFNQTWADNAPFLMLAVYKENDNEGKENFHALHDLGLCLGAMTVQAQYLGIGVHHMAGVNWKEAHAKLQVPEGYHVATAIALGYYGGDLNDLPEELQKQETDKRHRNPQESFAFRGMWNEK</sequence>
<organism evidence="4 5">
    <name type="scientific">Bizionia echini</name>
    <dbReference type="NCBI Taxonomy" id="649333"/>
    <lineage>
        <taxon>Bacteria</taxon>
        <taxon>Pseudomonadati</taxon>
        <taxon>Bacteroidota</taxon>
        <taxon>Flavobacteriia</taxon>
        <taxon>Flavobacteriales</taxon>
        <taxon>Flavobacteriaceae</taxon>
        <taxon>Bizionia</taxon>
    </lineage>
</organism>
<dbReference type="AlphaFoldDB" id="A0A1I5BH34"/>
<gene>
    <name evidence="4" type="ORF">SAMN04487989_103125</name>
</gene>
<evidence type="ECO:0000256" key="1">
    <source>
        <dbReference type="ARBA" id="ARBA00007118"/>
    </source>
</evidence>
<dbReference type="Pfam" id="PF00881">
    <property type="entry name" value="Nitroreductase"/>
    <property type="match status" value="2"/>
</dbReference>
<dbReference type="InterPro" id="IPR029479">
    <property type="entry name" value="Nitroreductase"/>
</dbReference>
<dbReference type="GO" id="GO:0016491">
    <property type="term" value="F:oxidoreductase activity"/>
    <property type="evidence" value="ECO:0007669"/>
    <property type="project" value="UniProtKB-KW"/>
</dbReference>
<dbReference type="Proteomes" id="UP000198705">
    <property type="component" value="Unassembled WGS sequence"/>
</dbReference>
<evidence type="ECO:0000313" key="4">
    <source>
        <dbReference type="EMBL" id="SFN73889.1"/>
    </source>
</evidence>
<feature type="domain" description="Nitroreductase" evidence="3">
    <location>
        <begin position="82"/>
        <end position="165"/>
    </location>
</feature>
<proteinExistence type="inferred from homology"/>
<accession>A0A1I5BH34</accession>
<dbReference type="OrthoDB" id="9809288at2"/>
<dbReference type="EMBL" id="FOVN01000003">
    <property type="protein sequence ID" value="SFN73889.1"/>
    <property type="molecule type" value="Genomic_DNA"/>
</dbReference>
<dbReference type="Gene3D" id="3.40.109.10">
    <property type="entry name" value="NADH Oxidase"/>
    <property type="match status" value="1"/>
</dbReference>
<evidence type="ECO:0000313" key="5">
    <source>
        <dbReference type="Proteomes" id="UP000198705"/>
    </source>
</evidence>
<comment type="similarity">
    <text evidence="1">Belongs to the nitroreductase family.</text>
</comment>
<dbReference type="PANTHER" id="PTHR43673:SF10">
    <property type="entry name" value="NADH DEHYDROGENASE_NAD(P)H NITROREDUCTASE XCC3605-RELATED"/>
    <property type="match status" value="1"/>
</dbReference>
<dbReference type="STRING" id="649333.SAMN04487989_103125"/>
<dbReference type="SUPFAM" id="SSF55469">
    <property type="entry name" value="FMN-dependent nitroreductase-like"/>
    <property type="match status" value="1"/>
</dbReference>
<dbReference type="PANTHER" id="PTHR43673">
    <property type="entry name" value="NAD(P)H NITROREDUCTASE YDGI-RELATED"/>
    <property type="match status" value="1"/>
</dbReference>
<evidence type="ECO:0000259" key="3">
    <source>
        <dbReference type="Pfam" id="PF00881"/>
    </source>
</evidence>
<name>A0A1I5BH34_9FLAO</name>
<dbReference type="CDD" id="cd02138">
    <property type="entry name" value="TdsD-like"/>
    <property type="match status" value="1"/>
</dbReference>
<keyword evidence="2" id="KW-0560">Oxidoreductase</keyword>
<reference evidence="5" key="1">
    <citation type="submission" date="2016-10" db="EMBL/GenBank/DDBJ databases">
        <authorList>
            <person name="Varghese N."/>
            <person name="Submissions S."/>
        </authorList>
    </citation>
    <scope>NUCLEOTIDE SEQUENCE [LARGE SCALE GENOMIC DNA]</scope>
    <source>
        <strain evidence="5">DSM 23925</strain>
    </source>
</reference>
<evidence type="ECO:0000256" key="2">
    <source>
        <dbReference type="ARBA" id="ARBA00023002"/>
    </source>
</evidence>
<protein>
    <submittedName>
        <fullName evidence="4">Nitroreductase</fullName>
    </submittedName>
</protein>
<dbReference type="RefSeq" id="WP_092207860.1">
    <property type="nucleotide sequence ID" value="NZ_FOVN01000003.1"/>
</dbReference>